<reference evidence="4 5" key="1">
    <citation type="submission" date="2016-10" db="EMBL/GenBank/DDBJ databases">
        <authorList>
            <person name="de Groot N.N."/>
        </authorList>
    </citation>
    <scope>NUCLEOTIDE SEQUENCE [LARGE SCALE GENOMIC DNA]</scope>
    <source>
        <strain evidence="4 5">DSM 5885</strain>
    </source>
</reference>
<gene>
    <name evidence="4" type="ORF">SAMN05660652_03459</name>
</gene>
<evidence type="ECO:0000256" key="1">
    <source>
        <dbReference type="ARBA" id="ARBA00022553"/>
    </source>
</evidence>
<dbReference type="InterPro" id="IPR001789">
    <property type="entry name" value="Sig_transdc_resp-reg_receiver"/>
</dbReference>
<dbReference type="SUPFAM" id="SSF52172">
    <property type="entry name" value="CheY-like"/>
    <property type="match status" value="1"/>
</dbReference>
<name>A0A1G8KPD9_9RHOO</name>
<keyword evidence="5" id="KW-1185">Reference proteome</keyword>
<dbReference type="PANTHER" id="PTHR44591">
    <property type="entry name" value="STRESS RESPONSE REGULATOR PROTEIN 1"/>
    <property type="match status" value="1"/>
</dbReference>
<organism evidence="4 5">
    <name type="scientific">Propionivibrio dicarboxylicus</name>
    <dbReference type="NCBI Taxonomy" id="83767"/>
    <lineage>
        <taxon>Bacteria</taxon>
        <taxon>Pseudomonadati</taxon>
        <taxon>Pseudomonadota</taxon>
        <taxon>Betaproteobacteria</taxon>
        <taxon>Rhodocyclales</taxon>
        <taxon>Rhodocyclaceae</taxon>
        <taxon>Propionivibrio</taxon>
    </lineage>
</organism>
<dbReference type="Gene3D" id="3.40.50.2300">
    <property type="match status" value="1"/>
</dbReference>
<dbReference type="InterPro" id="IPR011006">
    <property type="entry name" value="CheY-like_superfamily"/>
</dbReference>
<dbReference type="EMBL" id="FNCY01000019">
    <property type="protein sequence ID" value="SDI45278.1"/>
    <property type="molecule type" value="Genomic_DNA"/>
</dbReference>
<dbReference type="Proteomes" id="UP000198607">
    <property type="component" value="Unassembled WGS sequence"/>
</dbReference>
<accession>A0A1G8KPD9</accession>
<dbReference type="InterPro" id="IPR050595">
    <property type="entry name" value="Bact_response_regulator"/>
</dbReference>
<evidence type="ECO:0000259" key="3">
    <source>
        <dbReference type="PROSITE" id="PS50110"/>
    </source>
</evidence>
<dbReference type="Pfam" id="PF00072">
    <property type="entry name" value="Response_reg"/>
    <property type="match status" value="1"/>
</dbReference>
<evidence type="ECO:0000256" key="2">
    <source>
        <dbReference type="PROSITE-ProRule" id="PRU00169"/>
    </source>
</evidence>
<dbReference type="SMART" id="SM00448">
    <property type="entry name" value="REC"/>
    <property type="match status" value="1"/>
</dbReference>
<dbReference type="STRING" id="83767.SAMN05660652_03459"/>
<dbReference type="GO" id="GO:0000160">
    <property type="term" value="P:phosphorelay signal transduction system"/>
    <property type="evidence" value="ECO:0007669"/>
    <property type="project" value="InterPro"/>
</dbReference>
<dbReference type="AlphaFoldDB" id="A0A1G8KPD9"/>
<dbReference type="PANTHER" id="PTHR44591:SF3">
    <property type="entry name" value="RESPONSE REGULATORY DOMAIN-CONTAINING PROTEIN"/>
    <property type="match status" value="1"/>
</dbReference>
<feature type="modified residue" description="4-aspartylphosphate" evidence="2">
    <location>
        <position position="54"/>
    </location>
</feature>
<dbReference type="OrthoDB" id="9800897at2"/>
<proteinExistence type="predicted"/>
<sequence>MPTSFSVYVVDDDPVVLEVIGTILKDDCRISTFTSVEDCQVKLADEKPDLFLLDVNLPGLDGYTFCRALKDDFPTHRIPVIFVSSKDTIEERLQGYDAGGEDFIVKPFAPEELRRKVKVAQALIADHKALAGQIEEAEMLSSLIMASMDETGILLQFMSKLIGMESCEEIAGELLELLRRYRLDGVVQTRFDGVTETLSSSGKNMPLEVSIIEHVRDQGRIFEFRRRSVHNFERVTLMINNLPIEDPDYCGRLRDHLSVAAQGADSRLKAMQAEQSSRRAQIALLGALDSIGESLRELQAAEDVKSTTSSSLIVELQKTLIDSFYRLGLTDNQEKFLQELVGEFMARMAAQLNSGVETRETLQRLLAKLGELRGQ</sequence>
<feature type="domain" description="Response regulatory" evidence="3">
    <location>
        <begin position="6"/>
        <end position="121"/>
    </location>
</feature>
<dbReference type="PROSITE" id="PS50110">
    <property type="entry name" value="RESPONSE_REGULATORY"/>
    <property type="match status" value="1"/>
</dbReference>
<keyword evidence="1 2" id="KW-0597">Phosphoprotein</keyword>
<evidence type="ECO:0000313" key="5">
    <source>
        <dbReference type="Proteomes" id="UP000198607"/>
    </source>
</evidence>
<evidence type="ECO:0000313" key="4">
    <source>
        <dbReference type="EMBL" id="SDI45278.1"/>
    </source>
</evidence>
<protein>
    <submittedName>
        <fullName evidence="4">Response regulator receiver domain-containing protein</fullName>
    </submittedName>
</protein>
<dbReference type="RefSeq" id="WP_091939452.1">
    <property type="nucleotide sequence ID" value="NZ_FNCY01000019.1"/>
</dbReference>